<protein>
    <recommendedName>
        <fullName evidence="2 5">Cell shape-determining protein MreC</fullName>
    </recommendedName>
    <alternativeName>
        <fullName evidence="4 5">Cell shape protein MreC</fullName>
    </alternativeName>
</protein>
<feature type="compositionally biased region" description="Basic and acidic residues" evidence="6">
    <location>
        <begin position="277"/>
        <end position="296"/>
    </location>
</feature>
<dbReference type="PANTHER" id="PTHR34138">
    <property type="entry name" value="CELL SHAPE-DETERMINING PROTEIN MREC"/>
    <property type="match status" value="1"/>
</dbReference>
<evidence type="ECO:0000313" key="9">
    <source>
        <dbReference type="Proteomes" id="UP001163726"/>
    </source>
</evidence>
<reference evidence="8" key="1">
    <citation type="submission" date="2022-10" db="EMBL/GenBank/DDBJ databases">
        <title>Catenovulum adriacola sp. nov. isolated in the Harbour of Susak.</title>
        <authorList>
            <person name="Schoch T."/>
            <person name="Reich S.J."/>
            <person name="Stoeferle S."/>
            <person name="Flaiz M."/>
            <person name="Kazda M."/>
            <person name="Riedel C.U."/>
            <person name="Duerre P."/>
        </authorList>
    </citation>
    <scope>NUCLEOTIDE SEQUENCE</scope>
    <source>
        <strain evidence="8">TS8</strain>
    </source>
</reference>
<dbReference type="Gene3D" id="2.40.10.350">
    <property type="entry name" value="Rod shape-determining protein MreC, domain 2"/>
    <property type="match status" value="1"/>
</dbReference>
<dbReference type="InterPro" id="IPR042175">
    <property type="entry name" value="Cell/Rod_MreC_2"/>
</dbReference>
<feature type="region of interest" description="Disordered" evidence="6">
    <location>
        <begin position="274"/>
        <end position="305"/>
    </location>
</feature>
<evidence type="ECO:0000256" key="3">
    <source>
        <dbReference type="ARBA" id="ARBA00022960"/>
    </source>
</evidence>
<dbReference type="InterPro" id="IPR055342">
    <property type="entry name" value="MreC_beta-barrel_core"/>
</dbReference>
<dbReference type="Gene3D" id="2.40.10.340">
    <property type="entry name" value="Rod shape-determining protein MreC, domain 1"/>
    <property type="match status" value="1"/>
</dbReference>
<dbReference type="Pfam" id="PF04085">
    <property type="entry name" value="MreC"/>
    <property type="match status" value="1"/>
</dbReference>
<dbReference type="NCBIfam" id="TIGR00219">
    <property type="entry name" value="mreC"/>
    <property type="match status" value="1"/>
</dbReference>
<organism evidence="8 9">
    <name type="scientific">Catenovulum adriaticum</name>
    <dbReference type="NCBI Taxonomy" id="2984846"/>
    <lineage>
        <taxon>Bacteria</taxon>
        <taxon>Pseudomonadati</taxon>
        <taxon>Pseudomonadota</taxon>
        <taxon>Gammaproteobacteria</taxon>
        <taxon>Alteromonadales</taxon>
        <taxon>Alteromonadaceae</taxon>
        <taxon>Catenovulum</taxon>
    </lineage>
</organism>
<dbReference type="PIRSF" id="PIRSF038471">
    <property type="entry name" value="MreC"/>
    <property type="match status" value="1"/>
</dbReference>
<evidence type="ECO:0000313" key="8">
    <source>
        <dbReference type="EMBL" id="WAJ69981.1"/>
    </source>
</evidence>
<comment type="function">
    <text evidence="5">Involved in formation and maintenance of cell shape.</text>
</comment>
<dbReference type="InterPro" id="IPR042177">
    <property type="entry name" value="Cell/Rod_1"/>
</dbReference>
<evidence type="ECO:0000256" key="1">
    <source>
        <dbReference type="ARBA" id="ARBA00009369"/>
    </source>
</evidence>
<evidence type="ECO:0000256" key="4">
    <source>
        <dbReference type="ARBA" id="ARBA00032089"/>
    </source>
</evidence>
<proteinExistence type="inferred from homology"/>
<evidence type="ECO:0000259" key="7">
    <source>
        <dbReference type="Pfam" id="PF04085"/>
    </source>
</evidence>
<dbReference type="EMBL" id="CP109965">
    <property type="protein sequence ID" value="WAJ69981.1"/>
    <property type="molecule type" value="Genomic_DNA"/>
</dbReference>
<dbReference type="RefSeq" id="WP_268074280.1">
    <property type="nucleotide sequence ID" value="NZ_CP109965.1"/>
</dbReference>
<evidence type="ECO:0000256" key="5">
    <source>
        <dbReference type="PIRNR" id="PIRNR038471"/>
    </source>
</evidence>
<evidence type="ECO:0000256" key="2">
    <source>
        <dbReference type="ARBA" id="ARBA00013855"/>
    </source>
</evidence>
<feature type="domain" description="Rod shape-determining protein MreC beta-barrel core" evidence="7">
    <location>
        <begin position="123"/>
        <end position="270"/>
    </location>
</feature>
<dbReference type="Proteomes" id="UP001163726">
    <property type="component" value="Chromosome"/>
</dbReference>
<dbReference type="InterPro" id="IPR007221">
    <property type="entry name" value="MreC"/>
</dbReference>
<dbReference type="PANTHER" id="PTHR34138:SF1">
    <property type="entry name" value="CELL SHAPE-DETERMINING PROTEIN MREC"/>
    <property type="match status" value="1"/>
</dbReference>
<evidence type="ECO:0000256" key="6">
    <source>
        <dbReference type="SAM" id="MobiDB-lite"/>
    </source>
</evidence>
<keyword evidence="3 5" id="KW-0133">Cell shape</keyword>
<keyword evidence="9" id="KW-1185">Reference proteome</keyword>
<gene>
    <name evidence="8" type="primary">mreC</name>
    <name evidence="8" type="ORF">OLW01_12665</name>
</gene>
<accession>A0ABY7ALE3</accession>
<sequence length="305" mass="34117">MTPLFGSGPAPQTRMFLALIISVATMFVDHKLNGFEDAKVYLNSFVSPILYTANLPQKMFNWSTESLSSRHDLLGENTRLREQHLILSEKVQRMAFLERENDRLRALLDSPLRQEMRKMIAEVMSVESNPNSHQVVINKGTLNGVFEGQAVLDENGIVGQVVNVGSTTSRVLLITDHTHSIPVRVVRNAVRSIATGSGRIDRLELNFVPHSTDIQKGDLLMSSGLGKLYPEGYPVAEVTEVTFNESLPFAQIKARPIAHLNRIRYLLLLWPPTSEHQPQRGSKEAIKNKLSKEKPSKQTNDGQEG</sequence>
<name>A0ABY7ALE3_9ALTE</name>
<comment type="similarity">
    <text evidence="1 5">Belongs to the MreC family.</text>
</comment>